<dbReference type="Pfam" id="PF08546">
    <property type="entry name" value="ApbA_C"/>
    <property type="match status" value="1"/>
</dbReference>
<dbReference type="InterPro" id="IPR013328">
    <property type="entry name" value="6PGD_dom2"/>
</dbReference>
<dbReference type="InterPro" id="IPR013332">
    <property type="entry name" value="KPR_N"/>
</dbReference>
<dbReference type="SUPFAM" id="SSF51735">
    <property type="entry name" value="NAD(P)-binding Rossmann-fold domains"/>
    <property type="match status" value="1"/>
</dbReference>
<keyword evidence="8" id="KW-1185">Reference proteome</keyword>
<dbReference type="GO" id="GO:0015940">
    <property type="term" value="P:pantothenate biosynthetic process"/>
    <property type="evidence" value="ECO:0007669"/>
    <property type="project" value="InterPro"/>
</dbReference>
<evidence type="ECO:0000259" key="7">
    <source>
        <dbReference type="Pfam" id="PF08546"/>
    </source>
</evidence>
<dbReference type="RefSeq" id="XP_030976771.1">
    <property type="nucleotide sequence ID" value="XM_031131242.1"/>
</dbReference>
<dbReference type="InterPro" id="IPR050838">
    <property type="entry name" value="Ketopantoate_reductase"/>
</dbReference>
<proteinExistence type="inferred from homology"/>
<dbReference type="InterPro" id="IPR003710">
    <property type="entry name" value="ApbA"/>
</dbReference>
<dbReference type="GO" id="GO:0008677">
    <property type="term" value="F:2-dehydropantoate 2-reductase activity"/>
    <property type="evidence" value="ECO:0007669"/>
    <property type="project" value="UniProtKB-EC"/>
</dbReference>
<dbReference type="OrthoDB" id="73846at2759"/>
<dbReference type="Pfam" id="PF02558">
    <property type="entry name" value="ApbA"/>
    <property type="match status" value="1"/>
</dbReference>
<dbReference type="InterPro" id="IPR036291">
    <property type="entry name" value="NAD(P)-bd_dom_sf"/>
</dbReference>
<sequence>MNNYRIFILGVGSLGQLVAHALRKEHPGLRITFLLHRSEIASQWYASGEAIRCVTNGRIDHSGDFDIELISSPATRQVVYTPPKSPIKFLLVATKTYATSEALSSLKHRLGSSSTICFMQNGVMDEVTSSVFSDAKSRPSYWAAVCGRSVNRTSLFSIAHSGSGGIEFGAVSLAPKNLLNPDLTPSPPPDLMIRLLLATPALQPVLMTPDHIKIAQLRKVVVNASINPLTAIFRCKLGQLLDNPLRFRLMRALFEEAQAIAREIISEALPYSASAWQEENVWLSVKTVAENGRANQSSMLQDVMAGRQTEIDYINGYLISQARRLGVCCNKHKIVTGMVKSLRVFEDDEVLSTFAVRKDFAKGNSVDNS</sequence>
<evidence type="ECO:0000256" key="5">
    <source>
        <dbReference type="ARBA" id="ARBA00032024"/>
    </source>
</evidence>
<dbReference type="GO" id="GO:0005739">
    <property type="term" value="C:mitochondrion"/>
    <property type="evidence" value="ECO:0007669"/>
    <property type="project" value="TreeGrafter"/>
</dbReference>
<accession>A0A6P8APD6</accession>
<reference evidence="9" key="3">
    <citation type="submission" date="2025-08" db="UniProtKB">
        <authorList>
            <consortium name="RefSeq"/>
        </authorList>
    </citation>
    <scope>IDENTIFICATION</scope>
    <source>
        <strain evidence="9">NI907</strain>
    </source>
</reference>
<dbReference type="Gene3D" id="1.10.1040.10">
    <property type="entry name" value="N-(1-d-carboxylethyl)-l-norvaline Dehydrogenase, domain 2"/>
    <property type="match status" value="1"/>
</dbReference>
<dbReference type="NCBIfam" id="TIGR00745">
    <property type="entry name" value="apbA_panE"/>
    <property type="match status" value="1"/>
</dbReference>
<keyword evidence="3" id="KW-0521">NADP</keyword>
<feature type="domain" description="Ketopantoate reductase N-terminal" evidence="6">
    <location>
        <begin position="6"/>
        <end position="171"/>
    </location>
</feature>
<evidence type="ECO:0000313" key="9">
    <source>
        <dbReference type="RefSeq" id="XP_030976771.1"/>
    </source>
</evidence>
<evidence type="ECO:0000256" key="3">
    <source>
        <dbReference type="ARBA" id="ARBA00022857"/>
    </source>
</evidence>
<evidence type="ECO:0000256" key="4">
    <source>
        <dbReference type="ARBA" id="ARBA00023002"/>
    </source>
</evidence>
<keyword evidence="4" id="KW-0560">Oxidoreductase</keyword>
<feature type="domain" description="Ketopantoate reductase C-terminal" evidence="7">
    <location>
        <begin position="214"/>
        <end position="341"/>
    </location>
</feature>
<dbReference type="GeneID" id="41966147"/>
<dbReference type="Proteomes" id="UP000515153">
    <property type="component" value="Chromosome VI"/>
</dbReference>
<dbReference type="InterPro" id="IPR013752">
    <property type="entry name" value="KPA_reductase"/>
</dbReference>
<dbReference type="PANTHER" id="PTHR43765:SF2">
    <property type="entry name" value="2-DEHYDROPANTOATE 2-REDUCTASE"/>
    <property type="match status" value="1"/>
</dbReference>
<dbReference type="SUPFAM" id="SSF48179">
    <property type="entry name" value="6-phosphogluconate dehydrogenase C-terminal domain-like"/>
    <property type="match status" value="1"/>
</dbReference>
<gene>
    <name evidence="9" type="ORF">PgNI_11272</name>
</gene>
<reference evidence="8 9" key="1">
    <citation type="journal article" date="2019" name="Mol. Biol. Evol.">
        <title>Blast fungal genomes show frequent chromosomal changes, gene gains and losses, and effector gene turnover.</title>
        <authorList>
            <person name="Gomez Luciano L.B."/>
            <person name="Jason Tsai I."/>
            <person name="Chuma I."/>
            <person name="Tosa Y."/>
            <person name="Chen Y.H."/>
            <person name="Li J.Y."/>
            <person name="Li M.Y."/>
            <person name="Jade Lu M.Y."/>
            <person name="Nakayashiki H."/>
            <person name="Li W.H."/>
        </authorList>
    </citation>
    <scope>NUCLEOTIDE SEQUENCE [LARGE SCALE GENOMIC DNA]</scope>
    <source>
        <strain evidence="8 9">NI907</strain>
    </source>
</reference>
<dbReference type="AlphaFoldDB" id="A0A6P8APD6"/>
<evidence type="ECO:0000259" key="6">
    <source>
        <dbReference type="Pfam" id="PF02558"/>
    </source>
</evidence>
<dbReference type="EC" id="1.1.1.169" evidence="2"/>
<organism evidence="8 9">
    <name type="scientific">Pyricularia grisea</name>
    <name type="common">Crabgrass-specific blast fungus</name>
    <name type="synonym">Magnaporthe grisea</name>
    <dbReference type="NCBI Taxonomy" id="148305"/>
    <lineage>
        <taxon>Eukaryota</taxon>
        <taxon>Fungi</taxon>
        <taxon>Dikarya</taxon>
        <taxon>Ascomycota</taxon>
        <taxon>Pezizomycotina</taxon>
        <taxon>Sordariomycetes</taxon>
        <taxon>Sordariomycetidae</taxon>
        <taxon>Magnaporthales</taxon>
        <taxon>Pyriculariaceae</taxon>
        <taxon>Pyricularia</taxon>
    </lineage>
</organism>
<reference evidence="9" key="2">
    <citation type="submission" date="2019-10" db="EMBL/GenBank/DDBJ databases">
        <authorList>
            <consortium name="NCBI Genome Project"/>
        </authorList>
    </citation>
    <scope>NUCLEOTIDE SEQUENCE</scope>
    <source>
        <strain evidence="9">NI907</strain>
    </source>
</reference>
<protein>
    <recommendedName>
        <fullName evidence="2">2-dehydropantoate 2-reductase</fullName>
        <ecNumber evidence="2">1.1.1.169</ecNumber>
    </recommendedName>
    <alternativeName>
        <fullName evidence="5">Ketopantoate reductase</fullName>
    </alternativeName>
</protein>
<dbReference type="InterPro" id="IPR008927">
    <property type="entry name" value="6-PGluconate_DH-like_C_sf"/>
</dbReference>
<evidence type="ECO:0000256" key="2">
    <source>
        <dbReference type="ARBA" id="ARBA00013014"/>
    </source>
</evidence>
<name>A0A6P8APD6_PYRGI</name>
<dbReference type="PANTHER" id="PTHR43765">
    <property type="entry name" value="2-DEHYDROPANTOATE 2-REDUCTASE-RELATED"/>
    <property type="match status" value="1"/>
</dbReference>
<dbReference type="Gene3D" id="3.40.50.720">
    <property type="entry name" value="NAD(P)-binding Rossmann-like Domain"/>
    <property type="match status" value="1"/>
</dbReference>
<dbReference type="KEGG" id="pgri:PgNI_11272"/>
<evidence type="ECO:0000256" key="1">
    <source>
        <dbReference type="ARBA" id="ARBA00007870"/>
    </source>
</evidence>
<comment type="similarity">
    <text evidence="1">Belongs to the ketopantoate reductase family.</text>
</comment>
<evidence type="ECO:0000313" key="8">
    <source>
        <dbReference type="Proteomes" id="UP000515153"/>
    </source>
</evidence>
<dbReference type="GO" id="GO:0050661">
    <property type="term" value="F:NADP binding"/>
    <property type="evidence" value="ECO:0007669"/>
    <property type="project" value="TreeGrafter"/>
</dbReference>